<dbReference type="GO" id="GO:0016780">
    <property type="term" value="F:phosphotransferase activity, for other substituted phosphate groups"/>
    <property type="evidence" value="ECO:0007669"/>
    <property type="project" value="InterPro"/>
</dbReference>
<reference evidence="3" key="1">
    <citation type="journal article" date="2015" name="Nature">
        <title>Complex archaea that bridge the gap between prokaryotes and eukaryotes.</title>
        <authorList>
            <person name="Spang A."/>
            <person name="Saw J.H."/>
            <person name="Jorgensen S.L."/>
            <person name="Zaremba-Niedzwiedzka K."/>
            <person name="Martijn J."/>
            <person name="Lind A.E."/>
            <person name="van Eijk R."/>
            <person name="Schleper C."/>
            <person name="Guy L."/>
            <person name="Ettema T.J."/>
        </authorList>
    </citation>
    <scope>NUCLEOTIDE SEQUENCE</scope>
</reference>
<dbReference type="Gene3D" id="1.20.120.1760">
    <property type="match status" value="1"/>
</dbReference>
<keyword evidence="1" id="KW-0808">Transferase</keyword>
<feature type="transmembrane region" description="Helical" evidence="2">
    <location>
        <begin position="62"/>
        <end position="93"/>
    </location>
</feature>
<accession>A0A0F9ITA4</accession>
<dbReference type="GO" id="GO:0016020">
    <property type="term" value="C:membrane"/>
    <property type="evidence" value="ECO:0007669"/>
    <property type="project" value="InterPro"/>
</dbReference>
<evidence type="ECO:0000313" key="3">
    <source>
        <dbReference type="EMBL" id="KKM23204.1"/>
    </source>
</evidence>
<dbReference type="GO" id="GO:0008654">
    <property type="term" value="P:phospholipid biosynthetic process"/>
    <property type="evidence" value="ECO:0007669"/>
    <property type="project" value="InterPro"/>
</dbReference>
<keyword evidence="2" id="KW-0812">Transmembrane</keyword>
<gene>
    <name evidence="3" type="ORF">LCGC14_1617590</name>
</gene>
<proteinExistence type="predicted"/>
<dbReference type="AlphaFoldDB" id="A0A0F9ITA4"/>
<dbReference type="EMBL" id="LAZR01013177">
    <property type="protein sequence ID" value="KKM23204.1"/>
    <property type="molecule type" value="Genomic_DNA"/>
</dbReference>
<dbReference type="InterPro" id="IPR043130">
    <property type="entry name" value="CDP-OH_PTrfase_TM_dom"/>
</dbReference>
<protein>
    <recommendedName>
        <fullName evidence="4">CDP-L-myo-inositol myo-inositolphosphotransferase</fullName>
    </recommendedName>
</protein>
<name>A0A0F9ITA4_9ZZZZ</name>
<dbReference type="InterPro" id="IPR048254">
    <property type="entry name" value="CDP_ALCOHOL_P_TRANSF_CS"/>
</dbReference>
<feature type="transmembrane region" description="Helical" evidence="2">
    <location>
        <begin position="191"/>
        <end position="216"/>
    </location>
</feature>
<evidence type="ECO:0000256" key="1">
    <source>
        <dbReference type="ARBA" id="ARBA00022679"/>
    </source>
</evidence>
<dbReference type="PROSITE" id="PS00379">
    <property type="entry name" value="CDP_ALCOHOL_P_TRANSF"/>
    <property type="match status" value="1"/>
</dbReference>
<keyword evidence="2" id="KW-1133">Transmembrane helix</keyword>
<evidence type="ECO:0000256" key="2">
    <source>
        <dbReference type="SAM" id="Phobius"/>
    </source>
</evidence>
<feature type="transmembrane region" description="Helical" evidence="2">
    <location>
        <begin position="145"/>
        <end position="164"/>
    </location>
</feature>
<sequence>MNGFWLDVDDPADFKRAEQVLLNRLRDKPNDGPISRYVNRPISVLFSRHLVKLDITPNQISLFSFLLSVLAAGLFALGGYLALVLGGVLAQFASIIDGSDGEVARLKYQSSDFGGWFDAVLDRYADAFLLFGLTWHLIAKEGSGLVLFIGFMAIIGSFMLSYTADKYDNMMHKLIKAGTKSGLRMGRDVRVFLIFLGAVTNLILPTLVLIAVVMNLETLRRVVVARD</sequence>
<comment type="caution">
    <text evidence="3">The sequence shown here is derived from an EMBL/GenBank/DDBJ whole genome shotgun (WGS) entry which is preliminary data.</text>
</comment>
<dbReference type="InterPro" id="IPR000462">
    <property type="entry name" value="CDP-OH_P_trans"/>
</dbReference>
<keyword evidence="2" id="KW-0472">Membrane</keyword>
<dbReference type="Pfam" id="PF01066">
    <property type="entry name" value="CDP-OH_P_transf"/>
    <property type="match status" value="1"/>
</dbReference>
<evidence type="ECO:0008006" key="4">
    <source>
        <dbReference type="Google" id="ProtNLM"/>
    </source>
</evidence>
<organism evidence="3">
    <name type="scientific">marine sediment metagenome</name>
    <dbReference type="NCBI Taxonomy" id="412755"/>
    <lineage>
        <taxon>unclassified sequences</taxon>
        <taxon>metagenomes</taxon>
        <taxon>ecological metagenomes</taxon>
    </lineage>
</organism>